<dbReference type="Gene3D" id="1.50.10.100">
    <property type="entry name" value="Chondroitin AC/alginate lyase"/>
    <property type="match status" value="1"/>
</dbReference>
<feature type="domain" description="Alginate lyase" evidence="4">
    <location>
        <begin position="64"/>
        <end position="176"/>
    </location>
</feature>
<keyword evidence="2" id="KW-0456">Lyase</keyword>
<evidence type="ECO:0000256" key="3">
    <source>
        <dbReference type="SAM" id="MobiDB-lite"/>
    </source>
</evidence>
<reference evidence="5 6" key="1">
    <citation type="submission" date="2014-11" db="EMBL/GenBank/DDBJ databases">
        <title>Complete Genome Sequence of Pseudoalteromonas sp. Strain OCN003 Isolated from Kaneohe Bay, Oahu, Hawaii.</title>
        <authorList>
            <person name="Beurmann S."/>
            <person name="Videau P."/>
            <person name="Ushijima B."/>
            <person name="Smith A.M."/>
            <person name="Aeby G.S."/>
            <person name="Callahan S.M."/>
            <person name="Belcaid M."/>
        </authorList>
    </citation>
    <scope>NUCLEOTIDE SEQUENCE [LARGE SCALE GENOMIC DNA]</scope>
    <source>
        <strain evidence="5 6">OCN003</strain>
    </source>
</reference>
<dbReference type="EMBL" id="CP009889">
    <property type="protein sequence ID" value="AIY67650.1"/>
    <property type="molecule type" value="Genomic_DNA"/>
</dbReference>
<proteinExistence type="predicted"/>
<sequence length="333" mass="37353">MLFISPSKAVSMPDYIWLSPDEIAKLPVSGKAWQNIKNNADKPLSSPNLSNQDDMTNVYVLAKALVYVRLQDEKYREQVIDACMQAIGTEQAGTTLAFGRELSSYIIAAQLVGLPDDKKSLFDAWLSQALNKELSGRTLKSTHEDRPNNWGTHAGASRIALAIYFKDHEELTASAAVFKGWLGDRNSYSDFKYRDTKWWQANPKKPVGINPKGSKKRGHSIDGVLPDEQRRGGNFAWPPEKENYVYEGLQGALAQAVMLKRAGYNSFAWSDNALLRAFTWLHEQANFPAEGDDTWQPHIINYEYGTQFPAPTPAKPGKAIGWTDWTHSTEQNN</sequence>
<evidence type="ECO:0000313" key="6">
    <source>
        <dbReference type="Proteomes" id="UP000030341"/>
    </source>
</evidence>
<evidence type="ECO:0000313" key="5">
    <source>
        <dbReference type="EMBL" id="AIY67650.1"/>
    </source>
</evidence>
<dbReference type="InterPro" id="IPR008929">
    <property type="entry name" value="Chondroitin_lyas"/>
</dbReference>
<dbReference type="KEGG" id="pseo:OM33_15935"/>
<dbReference type="eggNOG" id="ENOG502ZAC9">
    <property type="taxonomic scope" value="Bacteria"/>
</dbReference>
<dbReference type="InterPro" id="IPR008397">
    <property type="entry name" value="Alginate_lyase_dom"/>
</dbReference>
<evidence type="ECO:0000259" key="4">
    <source>
        <dbReference type="Pfam" id="PF05426"/>
    </source>
</evidence>
<dbReference type="Proteomes" id="UP000030341">
    <property type="component" value="Chromosome 2"/>
</dbReference>
<organism evidence="5 6">
    <name type="scientific">Pseudoalteromonas piratica</name>
    <dbReference type="NCBI Taxonomy" id="1348114"/>
    <lineage>
        <taxon>Bacteria</taxon>
        <taxon>Pseudomonadati</taxon>
        <taxon>Pseudomonadota</taxon>
        <taxon>Gammaproteobacteria</taxon>
        <taxon>Alteromonadales</taxon>
        <taxon>Pseudoalteromonadaceae</taxon>
        <taxon>Pseudoalteromonas</taxon>
    </lineage>
</organism>
<gene>
    <name evidence="5" type="ORF">OM33_15935</name>
</gene>
<evidence type="ECO:0000256" key="2">
    <source>
        <dbReference type="ARBA" id="ARBA00023239"/>
    </source>
</evidence>
<dbReference type="OrthoDB" id="7057224at2"/>
<evidence type="ECO:0000256" key="1">
    <source>
        <dbReference type="ARBA" id="ARBA00022729"/>
    </source>
</evidence>
<keyword evidence="1" id="KW-0732">Signal</keyword>
<keyword evidence="6" id="KW-1185">Reference proteome</keyword>
<feature type="region of interest" description="Disordered" evidence="3">
    <location>
        <begin position="204"/>
        <end position="231"/>
    </location>
</feature>
<name>A0A0A7ELW2_9GAMM</name>
<accession>A0A0A7ELW2</accession>
<dbReference type="STRING" id="1348114.OM33_15935"/>
<protein>
    <recommendedName>
        <fullName evidence="4">Alginate lyase domain-containing protein</fullName>
    </recommendedName>
</protein>
<dbReference type="Pfam" id="PF05426">
    <property type="entry name" value="Alginate_lyase"/>
    <property type="match status" value="1"/>
</dbReference>
<dbReference type="GO" id="GO:0016829">
    <property type="term" value="F:lyase activity"/>
    <property type="evidence" value="ECO:0007669"/>
    <property type="project" value="UniProtKB-KW"/>
</dbReference>
<feature type="region of interest" description="Disordered" evidence="3">
    <location>
        <begin position="313"/>
        <end position="333"/>
    </location>
</feature>
<dbReference type="SUPFAM" id="SSF48230">
    <property type="entry name" value="Chondroitin AC/alginate lyase"/>
    <property type="match status" value="1"/>
</dbReference>
<dbReference type="GO" id="GO:0042597">
    <property type="term" value="C:periplasmic space"/>
    <property type="evidence" value="ECO:0007669"/>
    <property type="project" value="InterPro"/>
</dbReference>
<dbReference type="HOGENOM" id="CLU_784835_0_0_6"/>
<dbReference type="AlphaFoldDB" id="A0A0A7ELW2"/>